<dbReference type="InterPro" id="IPR036291">
    <property type="entry name" value="NAD(P)-bd_dom_sf"/>
</dbReference>
<evidence type="ECO:0000259" key="1">
    <source>
        <dbReference type="Pfam" id="PF01370"/>
    </source>
</evidence>
<protein>
    <submittedName>
        <fullName evidence="2">Autoregulator biosynthesis enzyme</fullName>
    </submittedName>
</protein>
<dbReference type="KEGG" id="sact:DMT42_11885"/>
<name>A0A2U9P066_STRAS</name>
<dbReference type="GO" id="GO:0004029">
    <property type="term" value="F:aldehyde dehydrogenase (NAD+) activity"/>
    <property type="evidence" value="ECO:0007669"/>
    <property type="project" value="TreeGrafter"/>
</dbReference>
<dbReference type="InterPro" id="IPR051783">
    <property type="entry name" value="NAD(P)-dependent_oxidoreduct"/>
</dbReference>
<sequence>MGRHPGLGAPHVLVTGAAGFIGARVARAAARHAGRLTLTSYRRPPEPVPGAVRTVRADLADPASPRGLCDGVDVLLHCASQIGGTPEANEAVNARGTAALVAEARRAGVDRIVYVSTASVYGRGTFRRAHPGQLARRPQSPTSRTRAAAEDAVLAAGGIVVRPHLLYGPGDEWVIPGLGRLLRDLGGTPTGWTSRHSVIAVTELAALLVGVGLAPRERLSASVYHAAHPAPAPASALLEAAAGCLAAPPPRRELDVAEARELLAGDAAALHTLDLLATDHWFDSAPVWADLGRLPGPGWDADFPRMKEWYPAPAAA</sequence>
<dbReference type="PANTHER" id="PTHR48079">
    <property type="entry name" value="PROTEIN YEEZ"/>
    <property type="match status" value="1"/>
</dbReference>
<dbReference type="PANTHER" id="PTHR48079:SF6">
    <property type="entry name" value="NAD(P)-BINDING DOMAIN-CONTAINING PROTEIN-RELATED"/>
    <property type="match status" value="1"/>
</dbReference>
<organism evidence="2 3">
    <name type="scientific">Streptomyces actuosus</name>
    <dbReference type="NCBI Taxonomy" id="1885"/>
    <lineage>
        <taxon>Bacteria</taxon>
        <taxon>Bacillati</taxon>
        <taxon>Actinomycetota</taxon>
        <taxon>Actinomycetes</taxon>
        <taxon>Kitasatosporales</taxon>
        <taxon>Streptomycetaceae</taxon>
        <taxon>Streptomyces</taxon>
    </lineage>
</organism>
<evidence type="ECO:0000313" key="2">
    <source>
        <dbReference type="EMBL" id="AWT42956.1"/>
    </source>
</evidence>
<evidence type="ECO:0000313" key="3">
    <source>
        <dbReference type="Proteomes" id="UP000247634"/>
    </source>
</evidence>
<dbReference type="Gene3D" id="3.40.50.720">
    <property type="entry name" value="NAD(P)-binding Rossmann-like Domain"/>
    <property type="match status" value="1"/>
</dbReference>
<keyword evidence="3" id="KW-1185">Reference proteome</keyword>
<proteinExistence type="predicted"/>
<dbReference type="GO" id="GO:0005737">
    <property type="term" value="C:cytoplasm"/>
    <property type="evidence" value="ECO:0007669"/>
    <property type="project" value="TreeGrafter"/>
</dbReference>
<dbReference type="AlphaFoldDB" id="A0A2U9P066"/>
<dbReference type="Pfam" id="PF01370">
    <property type="entry name" value="Epimerase"/>
    <property type="match status" value="1"/>
</dbReference>
<dbReference type="OrthoDB" id="3174087at2"/>
<dbReference type="EMBL" id="CP029788">
    <property type="protein sequence ID" value="AWT42956.1"/>
    <property type="molecule type" value="Genomic_DNA"/>
</dbReference>
<dbReference type="RefSeq" id="WP_110627877.1">
    <property type="nucleotide sequence ID" value="NZ_CP029788.1"/>
</dbReference>
<reference evidence="2 3" key="1">
    <citation type="submission" date="2018-06" db="EMBL/GenBank/DDBJ databases">
        <title>The complete genome sequence of a nosiheptide producer Streptomyces actuosus ATCC 25421: deducing the ability of producing a new class III lantibiotics.</title>
        <authorList>
            <person name="Liu W."/>
            <person name="Sun F."/>
            <person name="Hu Y."/>
        </authorList>
    </citation>
    <scope>NUCLEOTIDE SEQUENCE [LARGE SCALE GENOMIC DNA]</scope>
    <source>
        <strain evidence="2 3">ATCC 25421</strain>
    </source>
</reference>
<dbReference type="Proteomes" id="UP000247634">
    <property type="component" value="Chromosome"/>
</dbReference>
<feature type="domain" description="NAD-dependent epimerase/dehydratase" evidence="1">
    <location>
        <begin position="12"/>
        <end position="172"/>
    </location>
</feature>
<dbReference type="SUPFAM" id="SSF51735">
    <property type="entry name" value="NAD(P)-binding Rossmann-fold domains"/>
    <property type="match status" value="1"/>
</dbReference>
<accession>A0A2U9P066</accession>
<gene>
    <name evidence="2" type="ORF">DMT42_11885</name>
</gene>
<dbReference type="InterPro" id="IPR001509">
    <property type="entry name" value="Epimerase_deHydtase"/>
</dbReference>